<evidence type="ECO:0000256" key="3">
    <source>
        <dbReference type="ARBA" id="ARBA00022737"/>
    </source>
</evidence>
<dbReference type="SMART" id="SM00355">
    <property type="entry name" value="ZnF_C2H2"/>
    <property type="match status" value="8"/>
</dbReference>
<evidence type="ECO:0000313" key="15">
    <source>
        <dbReference type="Proteomes" id="UP001162162"/>
    </source>
</evidence>
<feature type="binding site" evidence="11">
    <location>
        <position position="51"/>
    </location>
    <ligand>
        <name>Zn(2+)</name>
        <dbReference type="ChEBI" id="CHEBI:29105"/>
    </ligand>
</feature>
<dbReference type="Pfam" id="PF07776">
    <property type="entry name" value="zf-AD"/>
    <property type="match status" value="1"/>
</dbReference>
<proteinExistence type="predicted"/>
<evidence type="ECO:0000256" key="2">
    <source>
        <dbReference type="ARBA" id="ARBA00022723"/>
    </source>
</evidence>
<dbReference type="FunFam" id="3.30.160.60:FF:000100">
    <property type="entry name" value="Zinc finger 45-like"/>
    <property type="match status" value="1"/>
</dbReference>
<dbReference type="PROSITE" id="PS51915">
    <property type="entry name" value="ZAD"/>
    <property type="match status" value="1"/>
</dbReference>
<evidence type="ECO:0008006" key="16">
    <source>
        <dbReference type="Google" id="ProtNLM"/>
    </source>
</evidence>
<feature type="binding site" evidence="11">
    <location>
        <position position="48"/>
    </location>
    <ligand>
        <name>Zn(2+)</name>
        <dbReference type="ChEBI" id="CHEBI:29105"/>
    </ligand>
</feature>
<dbReference type="GO" id="GO:0005634">
    <property type="term" value="C:nucleus"/>
    <property type="evidence" value="ECO:0007669"/>
    <property type="project" value="UniProtKB-SubCell"/>
</dbReference>
<evidence type="ECO:0000256" key="1">
    <source>
        <dbReference type="ARBA" id="ARBA00004123"/>
    </source>
</evidence>
<keyword evidence="3" id="KW-0677">Repeat</keyword>
<feature type="domain" description="ZAD" evidence="13">
    <location>
        <begin position="5"/>
        <end position="75"/>
    </location>
</feature>
<dbReference type="InterPro" id="IPR013087">
    <property type="entry name" value="Znf_C2H2_type"/>
</dbReference>
<dbReference type="GO" id="GO:0008270">
    <property type="term" value="F:zinc ion binding"/>
    <property type="evidence" value="ECO:0007669"/>
    <property type="project" value="UniProtKB-UniRule"/>
</dbReference>
<feature type="domain" description="C2H2-type" evidence="12">
    <location>
        <begin position="210"/>
        <end position="233"/>
    </location>
</feature>
<evidence type="ECO:0000256" key="11">
    <source>
        <dbReference type="PROSITE-ProRule" id="PRU01263"/>
    </source>
</evidence>
<dbReference type="AlphaFoldDB" id="A0AAV8YTJ8"/>
<evidence type="ECO:0000256" key="7">
    <source>
        <dbReference type="ARBA" id="ARBA00023125"/>
    </source>
</evidence>
<dbReference type="Gene3D" id="3.30.160.60">
    <property type="entry name" value="Classic Zinc Finger"/>
    <property type="match status" value="5"/>
</dbReference>
<evidence type="ECO:0000256" key="10">
    <source>
        <dbReference type="PROSITE-ProRule" id="PRU00042"/>
    </source>
</evidence>
<sequence>MKLDRICRTCLLEKANLKPLFEACIVNMLTSFTSVQVLQGDGLPHQICIQCLQSVNKAYTFKQLCEKSDLTLRNYLNLHLQSISIQPNNLIDEVKTDLFNTTEVLQQSSIFQDIFNDATTHSLVETFTNQNASTVVSDLAETMQSLQTIAEQCLPESWESDGQIVPCNSQEATDSFNLDSVFKCQFCGEMFKDEWSLGEHIKHHTGQNKYFCNMCDKICNSSSDLNKHIIEHTFVDSKDNMIPARPKEDFRNFMCNICDSNFTDAKYLKKHLKEVHFVDSAPILDVEKKNVCNICGKRYKQNKDLVMHMRSHTGERPLSCEICHRTFALPSSLHKHRSVHNAEKKYACSTCASHLRQHLKTHSNDRKFDCAICLKKFLDARTLKCHIITHTGQKPYSCQLCGKQFAQNGGLLTHVKNCHNQ</sequence>
<protein>
    <recommendedName>
        <fullName evidence="16">Zinc finger protein</fullName>
    </recommendedName>
</protein>
<dbReference type="InterPro" id="IPR036236">
    <property type="entry name" value="Znf_C2H2_sf"/>
</dbReference>
<dbReference type="GO" id="GO:0048598">
    <property type="term" value="P:embryonic morphogenesis"/>
    <property type="evidence" value="ECO:0007669"/>
    <property type="project" value="UniProtKB-ARBA"/>
</dbReference>
<dbReference type="PROSITE" id="PS00028">
    <property type="entry name" value="ZINC_FINGER_C2H2_1"/>
    <property type="match status" value="7"/>
</dbReference>
<dbReference type="Gene3D" id="3.40.1800.20">
    <property type="match status" value="1"/>
</dbReference>
<feature type="domain" description="C2H2-type" evidence="12">
    <location>
        <begin position="290"/>
        <end position="317"/>
    </location>
</feature>
<evidence type="ECO:0000259" key="12">
    <source>
        <dbReference type="PROSITE" id="PS50157"/>
    </source>
</evidence>
<feature type="domain" description="C2H2-type" evidence="12">
    <location>
        <begin position="253"/>
        <end position="281"/>
    </location>
</feature>
<keyword evidence="6" id="KW-0805">Transcription regulation</keyword>
<keyword evidence="4 10" id="KW-0863">Zinc-finger</keyword>
<comment type="subcellular location">
    <subcellularLocation>
        <location evidence="1">Nucleus</location>
    </subcellularLocation>
</comment>
<evidence type="ECO:0000256" key="9">
    <source>
        <dbReference type="ARBA" id="ARBA00023242"/>
    </source>
</evidence>
<reference evidence="14" key="1">
    <citation type="journal article" date="2023" name="Insect Mol. Biol.">
        <title>Genome sequencing provides insights into the evolution of gene families encoding plant cell wall-degrading enzymes in longhorned beetles.</title>
        <authorList>
            <person name="Shin N.R."/>
            <person name="Okamura Y."/>
            <person name="Kirsch R."/>
            <person name="Pauchet Y."/>
        </authorList>
    </citation>
    <scope>NUCLEOTIDE SEQUENCE</scope>
    <source>
        <strain evidence="14">AMC_N1</strain>
    </source>
</reference>
<dbReference type="PANTHER" id="PTHR23226:SF416">
    <property type="entry name" value="FI01424P"/>
    <property type="match status" value="1"/>
</dbReference>
<evidence type="ECO:0000256" key="5">
    <source>
        <dbReference type="ARBA" id="ARBA00022833"/>
    </source>
</evidence>
<keyword evidence="5 11" id="KW-0862">Zinc</keyword>
<feature type="binding site" evidence="11">
    <location>
        <position position="7"/>
    </location>
    <ligand>
        <name>Zn(2+)</name>
        <dbReference type="ChEBI" id="CHEBI:29105"/>
    </ligand>
</feature>
<keyword evidence="8" id="KW-0804">Transcription</keyword>
<gene>
    <name evidence="14" type="ORF">NQ318_000408</name>
</gene>
<dbReference type="Proteomes" id="UP001162162">
    <property type="component" value="Unassembled WGS sequence"/>
</dbReference>
<dbReference type="FunFam" id="3.30.160.60:FF:000624">
    <property type="entry name" value="zinc finger protein 697"/>
    <property type="match status" value="1"/>
</dbReference>
<feature type="domain" description="C2H2-type" evidence="12">
    <location>
        <begin position="318"/>
        <end position="345"/>
    </location>
</feature>
<evidence type="ECO:0000259" key="13">
    <source>
        <dbReference type="PROSITE" id="PS51915"/>
    </source>
</evidence>
<evidence type="ECO:0000313" key="14">
    <source>
        <dbReference type="EMBL" id="KAJ8954977.1"/>
    </source>
</evidence>
<dbReference type="Pfam" id="PF00096">
    <property type="entry name" value="zf-C2H2"/>
    <property type="match status" value="6"/>
</dbReference>
<dbReference type="SMART" id="SM00868">
    <property type="entry name" value="zf-AD"/>
    <property type="match status" value="1"/>
</dbReference>
<evidence type="ECO:0000256" key="6">
    <source>
        <dbReference type="ARBA" id="ARBA00023015"/>
    </source>
</evidence>
<dbReference type="PROSITE" id="PS50157">
    <property type="entry name" value="ZINC_FINGER_C2H2_2"/>
    <property type="match status" value="7"/>
</dbReference>
<keyword evidence="2 11" id="KW-0479">Metal-binding</keyword>
<comment type="caution">
    <text evidence="14">The sequence shown here is derived from an EMBL/GenBank/DDBJ whole genome shotgun (WGS) entry which is preliminary data.</text>
</comment>
<feature type="domain" description="C2H2-type" evidence="12">
    <location>
        <begin position="368"/>
        <end position="395"/>
    </location>
</feature>
<dbReference type="SUPFAM" id="SSF57716">
    <property type="entry name" value="Glucocorticoid receptor-like (DNA-binding domain)"/>
    <property type="match status" value="1"/>
</dbReference>
<name>A0AAV8YTJ8_9CUCU</name>
<keyword evidence="9" id="KW-0539">Nucleus</keyword>
<keyword evidence="7" id="KW-0238">DNA-binding</keyword>
<feature type="domain" description="C2H2-type" evidence="12">
    <location>
        <begin position="182"/>
        <end position="209"/>
    </location>
</feature>
<dbReference type="PANTHER" id="PTHR23226">
    <property type="entry name" value="ZINC FINGER AND SCAN DOMAIN-CONTAINING"/>
    <property type="match status" value="1"/>
</dbReference>
<dbReference type="FunFam" id="3.30.160.60:FF:000322">
    <property type="entry name" value="GDNF-inducible zinc finger protein 1"/>
    <property type="match status" value="1"/>
</dbReference>
<evidence type="ECO:0000256" key="8">
    <source>
        <dbReference type="ARBA" id="ARBA00023163"/>
    </source>
</evidence>
<dbReference type="SUPFAM" id="SSF57667">
    <property type="entry name" value="beta-beta-alpha zinc fingers"/>
    <property type="match status" value="4"/>
</dbReference>
<accession>A0AAV8YTJ8</accession>
<feature type="domain" description="C2H2-type" evidence="12">
    <location>
        <begin position="396"/>
        <end position="421"/>
    </location>
</feature>
<dbReference type="GO" id="GO:0000978">
    <property type="term" value="F:RNA polymerase II cis-regulatory region sequence-specific DNA binding"/>
    <property type="evidence" value="ECO:0007669"/>
    <property type="project" value="TreeGrafter"/>
</dbReference>
<dbReference type="InterPro" id="IPR012934">
    <property type="entry name" value="Znf_AD"/>
</dbReference>
<organism evidence="14 15">
    <name type="scientific">Aromia moschata</name>
    <dbReference type="NCBI Taxonomy" id="1265417"/>
    <lineage>
        <taxon>Eukaryota</taxon>
        <taxon>Metazoa</taxon>
        <taxon>Ecdysozoa</taxon>
        <taxon>Arthropoda</taxon>
        <taxon>Hexapoda</taxon>
        <taxon>Insecta</taxon>
        <taxon>Pterygota</taxon>
        <taxon>Neoptera</taxon>
        <taxon>Endopterygota</taxon>
        <taxon>Coleoptera</taxon>
        <taxon>Polyphaga</taxon>
        <taxon>Cucujiformia</taxon>
        <taxon>Chrysomeloidea</taxon>
        <taxon>Cerambycidae</taxon>
        <taxon>Cerambycinae</taxon>
        <taxon>Callichromatini</taxon>
        <taxon>Aromia</taxon>
    </lineage>
</organism>
<dbReference type="EMBL" id="JAPWTK010000041">
    <property type="protein sequence ID" value="KAJ8954977.1"/>
    <property type="molecule type" value="Genomic_DNA"/>
</dbReference>
<keyword evidence="15" id="KW-1185">Reference proteome</keyword>
<feature type="binding site" evidence="11">
    <location>
        <position position="10"/>
    </location>
    <ligand>
        <name>Zn(2+)</name>
        <dbReference type="ChEBI" id="CHEBI:29105"/>
    </ligand>
</feature>
<dbReference type="GO" id="GO:0000981">
    <property type="term" value="F:DNA-binding transcription factor activity, RNA polymerase II-specific"/>
    <property type="evidence" value="ECO:0007669"/>
    <property type="project" value="TreeGrafter"/>
</dbReference>
<evidence type="ECO:0000256" key="4">
    <source>
        <dbReference type="ARBA" id="ARBA00022771"/>
    </source>
</evidence>